<dbReference type="CDD" id="cd06261">
    <property type="entry name" value="TM_PBP2"/>
    <property type="match status" value="1"/>
</dbReference>
<dbReference type="RefSeq" id="WP_174996158.1">
    <property type="nucleotide sequence ID" value="NZ_CABPSI010000004.1"/>
</dbReference>
<dbReference type="InterPro" id="IPR035906">
    <property type="entry name" value="MetI-like_sf"/>
</dbReference>
<feature type="transmembrane region" description="Helical" evidence="7">
    <location>
        <begin position="120"/>
        <end position="142"/>
    </location>
</feature>
<dbReference type="Proteomes" id="UP000333828">
    <property type="component" value="Unassembled WGS sequence"/>
</dbReference>
<proteinExistence type="inferred from homology"/>
<dbReference type="GO" id="GO:0055085">
    <property type="term" value="P:transmembrane transport"/>
    <property type="evidence" value="ECO:0007669"/>
    <property type="project" value="InterPro"/>
</dbReference>
<evidence type="ECO:0000256" key="2">
    <source>
        <dbReference type="ARBA" id="ARBA00022448"/>
    </source>
</evidence>
<evidence type="ECO:0000313" key="10">
    <source>
        <dbReference type="Proteomes" id="UP000333828"/>
    </source>
</evidence>
<name>A0A5E4X8Y5_9BURK</name>
<reference evidence="9 10" key="1">
    <citation type="submission" date="2019-08" db="EMBL/GenBank/DDBJ databases">
        <authorList>
            <person name="Peeters C."/>
        </authorList>
    </citation>
    <scope>NUCLEOTIDE SEQUENCE [LARGE SCALE GENOMIC DNA]</scope>
    <source>
        <strain evidence="9 10">LMG 31115</strain>
    </source>
</reference>
<protein>
    <submittedName>
        <fullName evidence="9">Aliphatic sulfonates transport permease protein SsuC</fullName>
    </submittedName>
</protein>
<feature type="transmembrane region" description="Helical" evidence="7">
    <location>
        <begin position="191"/>
        <end position="217"/>
    </location>
</feature>
<dbReference type="PANTHER" id="PTHR30151:SF0">
    <property type="entry name" value="ABC TRANSPORTER PERMEASE PROTEIN MJ0413-RELATED"/>
    <property type="match status" value="1"/>
</dbReference>
<evidence type="ECO:0000256" key="3">
    <source>
        <dbReference type="ARBA" id="ARBA00022475"/>
    </source>
</evidence>
<keyword evidence="10" id="KW-1185">Reference proteome</keyword>
<evidence type="ECO:0000256" key="6">
    <source>
        <dbReference type="ARBA" id="ARBA00023136"/>
    </source>
</evidence>
<keyword evidence="6 7" id="KW-0472">Membrane</keyword>
<dbReference type="PROSITE" id="PS50928">
    <property type="entry name" value="ABC_TM1"/>
    <property type="match status" value="1"/>
</dbReference>
<evidence type="ECO:0000256" key="5">
    <source>
        <dbReference type="ARBA" id="ARBA00022989"/>
    </source>
</evidence>
<keyword evidence="3" id="KW-1003">Cell membrane</keyword>
<dbReference type="Gene3D" id="1.10.3720.10">
    <property type="entry name" value="MetI-like"/>
    <property type="match status" value="1"/>
</dbReference>
<evidence type="ECO:0000256" key="4">
    <source>
        <dbReference type="ARBA" id="ARBA00022692"/>
    </source>
</evidence>
<evidence type="ECO:0000256" key="1">
    <source>
        <dbReference type="ARBA" id="ARBA00004651"/>
    </source>
</evidence>
<keyword evidence="5 7" id="KW-1133">Transmembrane helix</keyword>
<comment type="subcellular location">
    <subcellularLocation>
        <location evidence="1 7">Cell membrane</location>
        <topology evidence="1 7">Multi-pass membrane protein</topology>
    </subcellularLocation>
</comment>
<dbReference type="GO" id="GO:0005886">
    <property type="term" value="C:plasma membrane"/>
    <property type="evidence" value="ECO:0007669"/>
    <property type="project" value="UniProtKB-SubCell"/>
</dbReference>
<dbReference type="SUPFAM" id="SSF161098">
    <property type="entry name" value="MetI-like"/>
    <property type="match status" value="1"/>
</dbReference>
<accession>A0A5E4X8Y5</accession>
<keyword evidence="4 7" id="KW-0812">Transmembrane</keyword>
<evidence type="ECO:0000256" key="7">
    <source>
        <dbReference type="RuleBase" id="RU363032"/>
    </source>
</evidence>
<feature type="transmembrane region" description="Helical" evidence="7">
    <location>
        <begin position="148"/>
        <end position="170"/>
    </location>
</feature>
<feature type="domain" description="ABC transmembrane type-1" evidence="8">
    <location>
        <begin position="82"/>
        <end position="261"/>
    </location>
</feature>
<gene>
    <name evidence="9" type="primary">ssuC_3</name>
    <name evidence="9" type="ORF">PIN31115_03716</name>
</gene>
<evidence type="ECO:0000313" key="9">
    <source>
        <dbReference type="EMBL" id="VVE32650.1"/>
    </source>
</evidence>
<dbReference type="AlphaFoldDB" id="A0A5E4X8Y5"/>
<dbReference type="InterPro" id="IPR000515">
    <property type="entry name" value="MetI-like"/>
</dbReference>
<sequence length="274" mass="29845">MTKATVLNGPVVAAAPALKRPAGLLHWVERWIERWIALVVLLALWQVSTHYGWVRAVFLPSPSVVFGTLWQLVSTGELFATLGTSLWRAVAGVALAALVGIPAGFLMAESKFCRWWLSPYVAFGFPLPKIALIPVLTAWFGMDSLSKVILVFATCVFPFIVAAQSGASLISQKLRWAAFSLGTKRSELFRLILLPATVPSMLSGLRIALPIGLITVFTAEMVTGGGLGEAIVQAQRYFQSPQVYAYVIVTMVVGYFADAGIAWLQRRFAAWATE</sequence>
<feature type="transmembrane region" description="Helical" evidence="7">
    <location>
        <begin position="243"/>
        <end position="264"/>
    </location>
</feature>
<comment type="similarity">
    <text evidence="7">Belongs to the binding-protein-dependent transport system permease family.</text>
</comment>
<dbReference type="Pfam" id="PF00528">
    <property type="entry name" value="BPD_transp_1"/>
    <property type="match status" value="1"/>
</dbReference>
<dbReference type="EMBL" id="CABPSI010000004">
    <property type="protein sequence ID" value="VVE32650.1"/>
    <property type="molecule type" value="Genomic_DNA"/>
</dbReference>
<keyword evidence="2 7" id="KW-0813">Transport</keyword>
<feature type="transmembrane region" description="Helical" evidence="7">
    <location>
        <begin position="35"/>
        <end position="53"/>
    </location>
</feature>
<dbReference type="PANTHER" id="PTHR30151">
    <property type="entry name" value="ALKANE SULFONATE ABC TRANSPORTER-RELATED, MEMBRANE SUBUNIT"/>
    <property type="match status" value="1"/>
</dbReference>
<organism evidence="9 10">
    <name type="scientific">Pandoraea iniqua</name>
    <dbReference type="NCBI Taxonomy" id="2508288"/>
    <lineage>
        <taxon>Bacteria</taxon>
        <taxon>Pseudomonadati</taxon>
        <taxon>Pseudomonadota</taxon>
        <taxon>Betaproteobacteria</taxon>
        <taxon>Burkholderiales</taxon>
        <taxon>Burkholderiaceae</taxon>
        <taxon>Pandoraea</taxon>
    </lineage>
</organism>
<feature type="transmembrane region" description="Helical" evidence="7">
    <location>
        <begin position="86"/>
        <end position="108"/>
    </location>
</feature>
<evidence type="ECO:0000259" key="8">
    <source>
        <dbReference type="PROSITE" id="PS50928"/>
    </source>
</evidence>